<protein>
    <submittedName>
        <fullName evidence="2">Origin recognition complex subunit 1</fullName>
    </submittedName>
</protein>
<reference evidence="2" key="1">
    <citation type="submission" date="2022-11" db="UniProtKB">
        <authorList>
            <consortium name="WormBaseParasite"/>
        </authorList>
    </citation>
    <scope>IDENTIFICATION</scope>
</reference>
<organism evidence="1 2">
    <name type="scientific">Panagrolaimus sp. ES5</name>
    <dbReference type="NCBI Taxonomy" id="591445"/>
    <lineage>
        <taxon>Eukaryota</taxon>
        <taxon>Metazoa</taxon>
        <taxon>Ecdysozoa</taxon>
        <taxon>Nematoda</taxon>
        <taxon>Chromadorea</taxon>
        <taxon>Rhabditida</taxon>
        <taxon>Tylenchina</taxon>
        <taxon>Panagrolaimomorpha</taxon>
        <taxon>Panagrolaimoidea</taxon>
        <taxon>Panagrolaimidae</taxon>
        <taxon>Panagrolaimus</taxon>
    </lineage>
</organism>
<sequence>MVSQYSLRKSTAKNETTPRKNRDNVTNSVTPLTKNFNHLTVASPSRNAHSDLSGSDKENYPDEEKNGQKPKSSALISAKRKLPFGSSNEGNIMECDTNIASRTRSSNSRTPPRNAQRILLPPHKRKFLSGTPASDTDDEDYVAESPLKKQNLSPRRSSRLLPPENLISFENDQKDEVNDTVSKSPRKSTLRSSSTRLTTPPRKQPTRVEVFETEDHESEEDVNGKYEVEDNDSESSIESVVSVATSIGRKKKEAEKNNAETFEEEPQTSKIELLVRPVTMLELQVMKEDADRRAETKRKRDNNPLMKVYPLFHTSALPDVLLKREAQCKEIKNFIEQAVSPKSSVHNRSIYISGVPGTGKTACVTKVVQDLQAQKKSIKFKYVYVNGLELVKPQHIFSEVYNTLYPSARLVASKTARDKLSKIFSFNDSKRIPVLLVVDELDMLCTKSQDVVYDIFDWASTHEAKFSVIAIANTLDLPERVLKQRISSRMGYNRITFNAYNFEEIDHILKYRIKKSGASYKDNAFGLISRKVASYSGDLRKALELIRRSIEIAVDKNEDTLTVGHAMAAIKEGEQSLPTLFTKSLSSHQECLLRSIVQEIRATSLDELDFSLVYDCYHRNCLIMSLEPMEMCSSSGLLSSLQQIGYINIKCHGLVSRRISLKISIDDIESLLRQMKLSSSES</sequence>
<dbReference type="Proteomes" id="UP000887579">
    <property type="component" value="Unplaced"/>
</dbReference>
<proteinExistence type="predicted"/>
<accession>A0AC34G291</accession>
<name>A0AC34G291_9BILA</name>
<evidence type="ECO:0000313" key="2">
    <source>
        <dbReference type="WBParaSite" id="ES5_v2.g23692.t1"/>
    </source>
</evidence>
<dbReference type="WBParaSite" id="ES5_v2.g23692.t1">
    <property type="protein sequence ID" value="ES5_v2.g23692.t1"/>
    <property type="gene ID" value="ES5_v2.g23692"/>
</dbReference>
<evidence type="ECO:0000313" key="1">
    <source>
        <dbReference type="Proteomes" id="UP000887579"/>
    </source>
</evidence>